<reference evidence="14 15" key="1">
    <citation type="submission" date="2021-12" db="EMBL/GenBank/DDBJ databases">
        <title>Sinirhodobacter sp. WL0062 is a bacterium isolated from seawater.</title>
        <authorList>
            <person name="Wang L."/>
            <person name="He W."/>
            <person name="Zhang D.-F."/>
        </authorList>
    </citation>
    <scope>NUCLEOTIDE SEQUENCE [LARGE SCALE GENOMIC DNA]</scope>
    <source>
        <strain evidence="14 15">WL0062</strain>
    </source>
</reference>
<comment type="function">
    <text evidence="8 10">Plays an essential role in the initiation and regulation of chromosomal replication. ATP-DnaA binds to the origin of replication (oriC) to initiate formation of the DNA replication initiation complex once per cell cycle. Binds the DnaA box (a 9 base pair repeat at the origin) and separates the double-stranded (ds)DNA. Forms a right-handed helical filament on oriC DNA; dsDNA binds to the exterior of the filament while single-stranded (ss)DNA is stabiized in the filament's interior. The ATP-DnaA-oriC complex binds and stabilizes one strand of the AT-rich DNA unwinding element (DUE), permitting loading of DNA polymerase. After initiation quickly degrades to an ADP-DnaA complex that is not apt for DNA replication. Binds acidic phospholipids.</text>
</comment>
<sequence>MTDETWGRVCDELLKSVGKNNYSTWIAPLRLIEMSEGIAAFEAPTKFMRDWVSRNFAEPILRELRAAGVAAERIDIRVPALRAIPAAEVAKPAVAPVPARARVARPVDGVELPGAPLDARFTFDSFVVGKPNELAHAAARRVAEGGPVSFNPLFLYGGVGLGKTHLMHAIAHELQLRRPDLRVLYLSAEQFMYRFVQALRERQIMDFKEMFRSVDVLMVDDVQFIAGKDSTQEEFFHTFNALVDQGKQIVISADRAPGEIKDLEERIKSRLQCGLVVDLHPTDYELRLGILQTKTEAYRAQYPGLKLASGVLEFLAHRITTNVRVLEGALTRLFAFASLVGREITLDLAQECLTDILRASDRKVSIEEIQRKVAEHYNVRLSDMIGPKRVRTIARPRQVAMYLSKQLTTRSLPEIGRRFGGRDHTTIMHGIRKIEELKDGDRQLAEDIALLRRLLES</sequence>
<dbReference type="Gene3D" id="1.10.8.60">
    <property type="match status" value="1"/>
</dbReference>
<dbReference type="PANTHER" id="PTHR30050">
    <property type="entry name" value="CHROMOSOMAL REPLICATION INITIATOR PROTEIN DNAA"/>
    <property type="match status" value="1"/>
</dbReference>
<evidence type="ECO:0000313" key="15">
    <source>
        <dbReference type="Proteomes" id="UP001521181"/>
    </source>
</evidence>
<dbReference type="Proteomes" id="UP001521181">
    <property type="component" value="Unassembled WGS sequence"/>
</dbReference>
<feature type="region of interest" description="Domain IV, binds dsDNA" evidence="8">
    <location>
        <begin position="338"/>
        <end position="457"/>
    </location>
</feature>
<dbReference type="NCBIfam" id="TIGR00362">
    <property type="entry name" value="DnaA"/>
    <property type="match status" value="1"/>
</dbReference>
<dbReference type="RefSeq" id="WP_233677012.1">
    <property type="nucleotide sequence ID" value="NZ_JAJUOS010000008.1"/>
</dbReference>
<keyword evidence="3 8" id="KW-0235">DNA replication</keyword>
<proteinExistence type="inferred from homology"/>
<keyword evidence="6 8" id="KW-0446">Lipid-binding</keyword>
<name>A0ABS8YWI4_9RHOB</name>
<evidence type="ECO:0000256" key="8">
    <source>
        <dbReference type="HAMAP-Rule" id="MF_00377"/>
    </source>
</evidence>
<dbReference type="InterPro" id="IPR001957">
    <property type="entry name" value="Chromosome_initiator_DnaA"/>
</dbReference>
<evidence type="ECO:0000256" key="7">
    <source>
        <dbReference type="ARBA" id="ARBA00023125"/>
    </source>
</evidence>
<dbReference type="InterPro" id="IPR013159">
    <property type="entry name" value="DnaA_C"/>
</dbReference>
<organism evidence="14 15">
    <name type="scientific">Rhodobacter flavimaris</name>
    <dbReference type="NCBI Taxonomy" id="2907145"/>
    <lineage>
        <taxon>Bacteria</taxon>
        <taxon>Pseudomonadati</taxon>
        <taxon>Pseudomonadota</taxon>
        <taxon>Alphaproteobacteria</taxon>
        <taxon>Rhodobacterales</taxon>
        <taxon>Rhodobacter group</taxon>
        <taxon>Rhodobacter</taxon>
    </lineage>
</organism>
<evidence type="ECO:0000259" key="12">
    <source>
        <dbReference type="SMART" id="SM00382"/>
    </source>
</evidence>
<evidence type="ECO:0000256" key="5">
    <source>
        <dbReference type="ARBA" id="ARBA00022840"/>
    </source>
</evidence>
<dbReference type="SUPFAM" id="SSF52540">
    <property type="entry name" value="P-loop containing nucleoside triphosphate hydrolases"/>
    <property type="match status" value="1"/>
</dbReference>
<dbReference type="InterPro" id="IPR018312">
    <property type="entry name" value="Chromosome_initiator_DnaA_CS"/>
</dbReference>
<dbReference type="CDD" id="cd00009">
    <property type="entry name" value="AAA"/>
    <property type="match status" value="1"/>
</dbReference>
<evidence type="ECO:0000256" key="1">
    <source>
        <dbReference type="ARBA" id="ARBA00006583"/>
    </source>
</evidence>
<feature type="region of interest" description="Domain I, interacts with DnaA modulators" evidence="8">
    <location>
        <begin position="1"/>
        <end position="87"/>
    </location>
</feature>
<evidence type="ECO:0000256" key="6">
    <source>
        <dbReference type="ARBA" id="ARBA00023121"/>
    </source>
</evidence>
<protein>
    <recommendedName>
        <fullName evidence="8 9">Chromosomal replication initiator protein DnaA</fullName>
    </recommendedName>
</protein>
<keyword evidence="4 8" id="KW-0547">Nucleotide-binding</keyword>
<comment type="subcellular location">
    <subcellularLocation>
        <location evidence="8">Cytoplasm</location>
    </subcellularLocation>
</comment>
<comment type="subunit">
    <text evidence="8">Oligomerizes as a right-handed, spiral filament on DNA at oriC.</text>
</comment>
<evidence type="ECO:0000256" key="3">
    <source>
        <dbReference type="ARBA" id="ARBA00022705"/>
    </source>
</evidence>
<dbReference type="Pfam" id="PF08299">
    <property type="entry name" value="Bac_DnaA_C"/>
    <property type="match status" value="1"/>
</dbReference>
<evidence type="ECO:0000256" key="9">
    <source>
        <dbReference type="NCBIfam" id="TIGR00362"/>
    </source>
</evidence>
<dbReference type="Gene3D" id="3.30.300.180">
    <property type="match status" value="1"/>
</dbReference>
<dbReference type="PRINTS" id="PR00051">
    <property type="entry name" value="DNAA"/>
</dbReference>
<feature type="binding site" evidence="8">
    <location>
        <position position="164"/>
    </location>
    <ligand>
        <name>ATP</name>
        <dbReference type="ChEBI" id="CHEBI:30616"/>
    </ligand>
</feature>
<dbReference type="CDD" id="cd06571">
    <property type="entry name" value="Bac_DnaA_C"/>
    <property type="match status" value="1"/>
</dbReference>
<feature type="binding site" evidence="8">
    <location>
        <position position="163"/>
    </location>
    <ligand>
        <name>ATP</name>
        <dbReference type="ChEBI" id="CHEBI:30616"/>
    </ligand>
</feature>
<dbReference type="Pfam" id="PF11638">
    <property type="entry name" value="DnaA_N"/>
    <property type="match status" value="1"/>
</dbReference>
<gene>
    <name evidence="8 14" type="primary">dnaA</name>
    <name evidence="14" type="ORF">LZA78_11140</name>
</gene>
<evidence type="ECO:0000256" key="4">
    <source>
        <dbReference type="ARBA" id="ARBA00022741"/>
    </source>
</evidence>
<dbReference type="Pfam" id="PF00308">
    <property type="entry name" value="Bac_DnaA"/>
    <property type="match status" value="1"/>
</dbReference>
<dbReference type="InterPro" id="IPR038454">
    <property type="entry name" value="DnaA_N_sf"/>
</dbReference>
<dbReference type="Gene3D" id="3.40.50.300">
    <property type="entry name" value="P-loop containing nucleotide triphosphate hydrolases"/>
    <property type="match status" value="1"/>
</dbReference>
<feature type="domain" description="AAA+ ATPase" evidence="12">
    <location>
        <begin position="149"/>
        <end position="279"/>
    </location>
</feature>
<feature type="domain" description="Chromosomal replication initiator DnaA C-terminal" evidence="13">
    <location>
        <begin position="365"/>
        <end position="434"/>
    </location>
</feature>
<evidence type="ECO:0000259" key="13">
    <source>
        <dbReference type="SMART" id="SM00760"/>
    </source>
</evidence>
<comment type="caution">
    <text evidence="8">Lacks conserved residue(s) required for the propagation of feature annotation.</text>
</comment>
<keyword evidence="7 8" id="KW-0238">DNA-binding</keyword>
<feature type="binding site" evidence="8">
    <location>
        <position position="162"/>
    </location>
    <ligand>
        <name>ATP</name>
        <dbReference type="ChEBI" id="CHEBI:30616"/>
    </ligand>
</feature>
<dbReference type="InterPro" id="IPR003593">
    <property type="entry name" value="AAA+_ATPase"/>
</dbReference>
<dbReference type="InterPro" id="IPR013317">
    <property type="entry name" value="DnaA_dom"/>
</dbReference>
<comment type="domain">
    <text evidence="8">Domain I is involved in oligomerization and binding regulators, domain II is flexibile and of varying length in different bacteria, domain III forms the AAA+ region, while domain IV binds dsDNA.</text>
</comment>
<comment type="similarity">
    <text evidence="1 8 11">Belongs to the DnaA family.</text>
</comment>
<dbReference type="SMART" id="SM00382">
    <property type="entry name" value="AAA"/>
    <property type="match status" value="1"/>
</dbReference>
<dbReference type="InterPro" id="IPR010921">
    <property type="entry name" value="Trp_repressor/repl_initiator"/>
</dbReference>
<dbReference type="SUPFAM" id="SSF48295">
    <property type="entry name" value="TrpR-like"/>
    <property type="match status" value="1"/>
</dbReference>
<keyword evidence="15" id="KW-1185">Reference proteome</keyword>
<evidence type="ECO:0000256" key="11">
    <source>
        <dbReference type="RuleBase" id="RU004227"/>
    </source>
</evidence>
<evidence type="ECO:0000313" key="14">
    <source>
        <dbReference type="EMBL" id="MCE5974038.1"/>
    </source>
</evidence>
<evidence type="ECO:0000256" key="2">
    <source>
        <dbReference type="ARBA" id="ARBA00022490"/>
    </source>
</evidence>
<dbReference type="SMART" id="SM00760">
    <property type="entry name" value="Bac_DnaA_C"/>
    <property type="match status" value="1"/>
</dbReference>
<dbReference type="InterPro" id="IPR027417">
    <property type="entry name" value="P-loop_NTPase"/>
</dbReference>
<dbReference type="HAMAP" id="MF_00377">
    <property type="entry name" value="DnaA_bact"/>
    <property type="match status" value="1"/>
</dbReference>
<feature type="binding site" evidence="8">
    <location>
        <position position="160"/>
    </location>
    <ligand>
        <name>ATP</name>
        <dbReference type="ChEBI" id="CHEBI:30616"/>
    </ligand>
</feature>
<keyword evidence="2 8" id="KW-0963">Cytoplasm</keyword>
<dbReference type="PANTHER" id="PTHR30050:SF2">
    <property type="entry name" value="CHROMOSOMAL REPLICATION INITIATOR PROTEIN DNAA"/>
    <property type="match status" value="1"/>
</dbReference>
<dbReference type="EMBL" id="JAJUOS010000008">
    <property type="protein sequence ID" value="MCE5974038.1"/>
    <property type="molecule type" value="Genomic_DNA"/>
</dbReference>
<dbReference type="PROSITE" id="PS01008">
    <property type="entry name" value="DNAA"/>
    <property type="match status" value="1"/>
</dbReference>
<dbReference type="InterPro" id="IPR020591">
    <property type="entry name" value="Chromosome_initiator_DnaA-like"/>
</dbReference>
<evidence type="ECO:0000256" key="10">
    <source>
        <dbReference type="RuleBase" id="RU000577"/>
    </source>
</evidence>
<keyword evidence="5 8" id="KW-0067">ATP-binding</keyword>
<comment type="caution">
    <text evidence="14">The sequence shown here is derived from an EMBL/GenBank/DDBJ whole genome shotgun (WGS) entry which is preliminary data.</text>
</comment>
<accession>A0ABS8YWI4</accession>
<dbReference type="InterPro" id="IPR024633">
    <property type="entry name" value="DnaA_N_dom"/>
</dbReference>
<dbReference type="Gene3D" id="1.10.1750.10">
    <property type="match status" value="1"/>
</dbReference>